<protein>
    <submittedName>
        <fullName evidence="1">DUF159 family protein</fullName>
    </submittedName>
</protein>
<dbReference type="Proteomes" id="UP001429601">
    <property type="component" value="Unassembled WGS sequence"/>
</dbReference>
<dbReference type="EMBL" id="JAAQQR010000004">
    <property type="protein sequence ID" value="NID05627.1"/>
    <property type="molecule type" value="Genomic_DNA"/>
</dbReference>
<reference evidence="1 2" key="1">
    <citation type="journal article" date="2011" name="Curr. Microbiol.">
        <title>Luteibacter jiangsuensis sp. nov.: a methamidophos-degrading bacterium isolated from a methamidophos-manufacturing factory.</title>
        <authorList>
            <person name="Wang L."/>
            <person name="Wang G.L."/>
            <person name="Li S.P."/>
            <person name="Jiang J.D."/>
        </authorList>
    </citation>
    <scope>NUCLEOTIDE SEQUENCE [LARGE SCALE GENOMIC DNA]</scope>
    <source>
        <strain evidence="1 2">CGMCC 1.10133</strain>
    </source>
</reference>
<evidence type="ECO:0000313" key="2">
    <source>
        <dbReference type="Proteomes" id="UP001429601"/>
    </source>
</evidence>
<dbReference type="InterPro" id="IPR036590">
    <property type="entry name" value="SRAP-like"/>
</dbReference>
<sequence>MCYSAKILADFRAYQRFGGTLDMRAFAELAGWATEAGTWMSAVPKAMRNAFLASALPEDEEARNAALEAYRVAALAQEQLIAEQTDRLTRAEAVLAGPKPTKKAANDKRIATNKIAEACRKLGEVNDFAIQDGFERIWPGHYAPVLIRDPDTGEKRVVPMRYRCRLPGWTAADEREKPGTYMARRDSLSTVWRKLWGYNHAVIVASRFFESVKLHDLQHRSLAPGERESSVELEFRPEPAQEMFLACLWRYSEPTETEAGFYSFAAISRPPPPEVRAAGHDRCIIAIKPQYLDTWLNPDPRRLAEQDAILDDPIDVYYEHQLSAPDNGDED</sequence>
<gene>
    <name evidence="1" type="ORF">HBF26_12070</name>
</gene>
<dbReference type="Pfam" id="PF02586">
    <property type="entry name" value="SRAP"/>
    <property type="match status" value="1"/>
</dbReference>
<organism evidence="1 2">
    <name type="scientific">Luteibacter jiangsuensis</name>
    <dbReference type="NCBI Taxonomy" id="637577"/>
    <lineage>
        <taxon>Bacteria</taxon>
        <taxon>Pseudomonadati</taxon>
        <taxon>Pseudomonadota</taxon>
        <taxon>Gammaproteobacteria</taxon>
        <taxon>Lysobacterales</taxon>
        <taxon>Rhodanobacteraceae</taxon>
        <taxon>Luteibacter</taxon>
    </lineage>
</organism>
<comment type="caution">
    <text evidence="1">The sequence shown here is derived from an EMBL/GenBank/DDBJ whole genome shotgun (WGS) entry which is preliminary data.</text>
</comment>
<evidence type="ECO:0000313" key="1">
    <source>
        <dbReference type="EMBL" id="NID05627.1"/>
    </source>
</evidence>
<dbReference type="Gene3D" id="3.90.1680.10">
    <property type="entry name" value="SOS response associated peptidase-like"/>
    <property type="match status" value="1"/>
</dbReference>
<proteinExistence type="predicted"/>
<accession>A0ABX0Q7K3</accession>
<dbReference type="InterPro" id="IPR003738">
    <property type="entry name" value="SRAP"/>
</dbReference>
<keyword evidence="2" id="KW-1185">Reference proteome</keyword>
<name>A0ABX0Q7K3_9GAMM</name>
<dbReference type="SUPFAM" id="SSF143081">
    <property type="entry name" value="BB1717-like"/>
    <property type="match status" value="1"/>
</dbReference>